<keyword evidence="3" id="KW-0694">RNA-binding</keyword>
<dbReference type="RefSeq" id="WP_115307731.1">
    <property type="nucleotide sequence ID" value="NZ_CP091516.1"/>
</dbReference>
<dbReference type="PROSITE" id="PS51165">
    <property type="entry name" value="THUMP"/>
    <property type="match status" value="1"/>
</dbReference>
<dbReference type="PANTHER" id="PTHR47313">
    <property type="entry name" value="RIBOSOMAL RNA LARGE SUBUNIT METHYLTRANSFERASE K/L"/>
    <property type="match status" value="1"/>
</dbReference>
<dbReference type="InterPro" id="IPR029063">
    <property type="entry name" value="SAM-dependent_MTases_sf"/>
</dbReference>
<accession>A0A377R2D7</accession>
<dbReference type="GO" id="GO:0052915">
    <property type="term" value="F:23S rRNA (guanine(2445)-N(2))-methyltransferase activity"/>
    <property type="evidence" value="ECO:0007669"/>
    <property type="project" value="UniProtKB-EC"/>
</dbReference>
<reference evidence="5 6" key="1">
    <citation type="submission" date="2018-06" db="EMBL/GenBank/DDBJ databases">
        <authorList>
            <consortium name="Pathogen Informatics"/>
            <person name="Doyle S."/>
        </authorList>
    </citation>
    <scope>NUCLEOTIDE SEQUENCE [LARGE SCALE GENOMIC DNA]</scope>
    <source>
        <strain evidence="5 6">NCTC13336</strain>
    </source>
</reference>
<evidence type="ECO:0000259" key="4">
    <source>
        <dbReference type="PROSITE" id="PS51165"/>
    </source>
</evidence>
<proteinExistence type="predicted"/>
<dbReference type="PANTHER" id="PTHR47313:SF1">
    <property type="entry name" value="RIBOSOMAL RNA LARGE SUBUNIT METHYLTRANSFERASE K_L"/>
    <property type="match status" value="1"/>
</dbReference>
<dbReference type="Gene3D" id="3.30.2130.30">
    <property type="match status" value="1"/>
</dbReference>
<sequence length="380" mass="42093">MTEHSLFITCPRGLEAVLHTELAAQGCTNLHTADGGVSCTGGLEQIYRANLHSRTASRVLLRLAQGAYRSDNDIYRLARSIRWHEWFSDGHTVKVQTEGRRAAVKSLDFVSLKTKDALCDAFRERSGRRPSVDKQRPDVRIRVFLDDKTAQIFLDTSGEALFKRGYRQDAGEAPLRENLAAGLLLLAGYDGTQPFQDPFCGSGTLAIEAAWIAAARAPGLMRRFGFEKLANYDSALWARLKAQARAQSKDRPSENIAASDSSRIMIRTAQANIAAAQADNFIDTAVCDVLDALPNGANGIMVSNPPYGVRLSEVQELHALYPQLGSRLKQHYAGWRIGMFTGDRDMPKLMRLSPHRKIPLYNGKLDCRLFLLDMVAGSNR</sequence>
<dbReference type="GO" id="GO:0070043">
    <property type="term" value="F:rRNA (guanine-N7-)-methyltransferase activity"/>
    <property type="evidence" value="ECO:0007669"/>
    <property type="project" value="TreeGrafter"/>
</dbReference>
<dbReference type="GO" id="GO:0003723">
    <property type="term" value="F:RNA binding"/>
    <property type="evidence" value="ECO:0007669"/>
    <property type="project" value="UniProtKB-UniRule"/>
</dbReference>
<name>A0A377R2D7_9NEIS</name>
<dbReference type="InterPro" id="IPR000241">
    <property type="entry name" value="RlmKL-like_Mtase"/>
</dbReference>
<dbReference type="Pfam" id="PF02926">
    <property type="entry name" value="THUMP"/>
    <property type="match status" value="1"/>
</dbReference>
<dbReference type="InterPro" id="IPR053943">
    <property type="entry name" value="RlmKL-like_Mtase_CS"/>
</dbReference>
<gene>
    <name evidence="5" type="primary">rlmL_2</name>
    <name evidence="5" type="ORF">NCTC13336_00669</name>
</gene>
<evidence type="ECO:0000256" key="1">
    <source>
        <dbReference type="ARBA" id="ARBA00022603"/>
    </source>
</evidence>
<dbReference type="EMBL" id="UGJJ01000001">
    <property type="protein sequence ID" value="STR00461.1"/>
    <property type="molecule type" value="Genomic_DNA"/>
</dbReference>
<dbReference type="InterPro" id="IPR004114">
    <property type="entry name" value="THUMP_dom"/>
</dbReference>
<dbReference type="CDD" id="cd11715">
    <property type="entry name" value="THUMP_AdoMetMT"/>
    <property type="match status" value="1"/>
</dbReference>
<dbReference type="AlphaFoldDB" id="A0A377R2D7"/>
<evidence type="ECO:0000313" key="6">
    <source>
        <dbReference type="Proteomes" id="UP000254293"/>
    </source>
</evidence>
<protein>
    <submittedName>
        <fullName evidence="5">Ribosomal RNA large subunit methyltransferase L</fullName>
        <ecNumber evidence="5">2.1.1.173</ecNumber>
    </submittedName>
</protein>
<evidence type="ECO:0000313" key="5">
    <source>
        <dbReference type="EMBL" id="STR00461.1"/>
    </source>
</evidence>
<dbReference type="InterPro" id="IPR054170">
    <property type="entry name" value="RlmL_1st"/>
</dbReference>
<evidence type="ECO:0000256" key="3">
    <source>
        <dbReference type="PROSITE-ProRule" id="PRU00529"/>
    </source>
</evidence>
<keyword evidence="2 5" id="KW-0808">Transferase</keyword>
<dbReference type="SUPFAM" id="SSF53335">
    <property type="entry name" value="S-adenosyl-L-methionine-dependent methyltransferases"/>
    <property type="match status" value="1"/>
</dbReference>
<dbReference type="Gene3D" id="3.40.50.150">
    <property type="entry name" value="Vaccinia Virus protein VP39"/>
    <property type="match status" value="1"/>
</dbReference>
<dbReference type="Pfam" id="PF01170">
    <property type="entry name" value="UPF0020"/>
    <property type="match status" value="1"/>
</dbReference>
<dbReference type="Proteomes" id="UP000254293">
    <property type="component" value="Unassembled WGS sequence"/>
</dbReference>
<dbReference type="SMART" id="SM00981">
    <property type="entry name" value="THUMP"/>
    <property type="match status" value="1"/>
</dbReference>
<organism evidence="5 6">
    <name type="scientific">Kingella potus</name>
    <dbReference type="NCBI Taxonomy" id="265175"/>
    <lineage>
        <taxon>Bacteria</taxon>
        <taxon>Pseudomonadati</taxon>
        <taxon>Pseudomonadota</taxon>
        <taxon>Betaproteobacteria</taxon>
        <taxon>Neisseriales</taxon>
        <taxon>Neisseriaceae</taxon>
        <taxon>Kingella</taxon>
    </lineage>
</organism>
<dbReference type="Pfam" id="PF22020">
    <property type="entry name" value="RlmL_1st"/>
    <property type="match status" value="1"/>
</dbReference>
<dbReference type="InterPro" id="IPR002052">
    <property type="entry name" value="DNA_methylase_N6_adenine_CS"/>
</dbReference>
<evidence type="ECO:0000256" key="2">
    <source>
        <dbReference type="ARBA" id="ARBA00022679"/>
    </source>
</evidence>
<dbReference type="EC" id="2.1.1.173" evidence="5"/>
<dbReference type="PROSITE" id="PS01261">
    <property type="entry name" value="UPF0020"/>
    <property type="match status" value="1"/>
</dbReference>
<dbReference type="PROSITE" id="PS00092">
    <property type="entry name" value="N6_MTASE"/>
    <property type="match status" value="1"/>
</dbReference>
<keyword evidence="1 5" id="KW-0489">Methyltransferase</keyword>
<feature type="domain" description="THUMP" evidence="4">
    <location>
        <begin position="45"/>
        <end position="156"/>
    </location>
</feature>
<keyword evidence="6" id="KW-1185">Reference proteome</keyword>
<dbReference type="OrthoDB" id="9809404at2"/>